<dbReference type="InterPro" id="IPR015943">
    <property type="entry name" value="WD40/YVTN_repeat-like_dom_sf"/>
</dbReference>
<feature type="domain" description="Translation initiation factor beta propellor-like" evidence="12">
    <location>
        <begin position="5"/>
        <end position="127"/>
    </location>
</feature>
<protein>
    <recommendedName>
        <fullName evidence="11">Intraflagellar transport protein 172 homolog</fullName>
    </recommendedName>
</protein>
<keyword evidence="3" id="KW-0396">Initiation factor</keyword>
<dbReference type="Gene3D" id="1.25.40.10">
    <property type="entry name" value="Tetratricopeptide repeat domain"/>
    <property type="match status" value="1"/>
</dbReference>
<keyword evidence="4" id="KW-0853">WD repeat</keyword>
<evidence type="ECO:0000256" key="3">
    <source>
        <dbReference type="ARBA" id="ARBA00022540"/>
    </source>
</evidence>
<dbReference type="InterPro" id="IPR056168">
    <property type="entry name" value="TPR_IF140/IFT172/WDR19"/>
</dbReference>
<evidence type="ECO:0000256" key="4">
    <source>
        <dbReference type="ARBA" id="ARBA00022574"/>
    </source>
</evidence>
<evidence type="ECO:0000259" key="12">
    <source>
        <dbReference type="Pfam" id="PF08662"/>
    </source>
</evidence>
<dbReference type="GO" id="GO:0042073">
    <property type="term" value="P:intraciliary transport"/>
    <property type="evidence" value="ECO:0007669"/>
    <property type="project" value="TreeGrafter"/>
</dbReference>
<comment type="caution">
    <text evidence="16">The sequence shown here is derived from an EMBL/GenBank/DDBJ whole genome shotgun (WGS) entry which is preliminary data.</text>
</comment>
<sequence>MQLKRIKSLLPSLTGEAQVQAMAWSLNNQKFAVCGADRVVHLFDEFGEKKDKFSTKPCDSKFGKTSYLVNALAFSPDGSMLAVAQTDNIVFVYKIGYDWGDKKSIVAKLIQNSAITCMQWLPDNQIIFGLADGKIRSGNVKKNKSSNVYTAEHYTVSLATNASGKAIISGHADGSIVRFVFEQENTGETQGLVCRHTTPPYALAWTPFGILAGGCDKRIVVYTKDGRMLQQFDYSKDSTEKEFTCAASNPTGQMVVFGSYNRLRIFTWSARKGLFEENDPKEFTNYYTISSISWKKDGSRLAIGNLTGCVDLFDTSLKKQLYKGKFEMTYVGVSQVIIRNITTNQKVDLKSHYGYEVFEVKVLGKDRYVVAHTTETLMIGDLNTGNLSEIPWRGQAGGEEKFYFDNENVCMIFSGGELTLVEYGANDVLCQVRTEFMNPHLISVRLNERKQKDVRNNKKMAFLIDLKTISIMDLIPGISIAQIQHDLKIDWLELNETAKYLLFRDKKMKLHLYNVETRERNCILNFCTYVQWVPDSDVVVAQNRNNLCIWYNIEAYEKVTMAPIKGDIQEIRKENNKTNVIINEGVNIVNYELDSGLIEFGTAMEDGDLVRAVDYLESVVISDETETMWKTLARFSLESKQYFIAERCYAALGDVAKARYLRETNKIAAENEKEGDTRNQFIVRARIAQLDKNFKAAESIFLENQAIDEAIKMYQSVYKWEEAIEIAEAKNHPNAEKLKKNYTQWLNDTEQFEVAALLKEKEYDYLGAINLYLRANIPIRASKILMNNRELIHNQELINKIATSLIKSDLYENAGELFEKIRDDHKALECYKTGKSYRKAVDLARQCAPQEVVKLEAEWGDYLASQKLFDAAINHYIEAGESLKAVEASINSRQWKKALDILGTQDTESVAIYYKKIADNFANVQDFDIAEKLYIKANHPKECIEMFNRAGKWDRAFKIATAYLTKQEVTTLYSEQAKILEQQGRYKEAEKLYTTINDPQQAIQMYKNLKNYDSLIRLIKEYYPDMVADTYTHLAKDLEANNNFKQAENYYIQGNDWKSAVNMYRRVDNWEDAYKVAKNHGGPVASKQVAYLWAKTLGGDSAVKLLTKLGLLEQAIDFALENSAFEFAFDLAKTSSKDKLPEIHGRYAMFLEDEGRFQEAEQEFIRAKKPKEAVLMYVHNRDWDNAQRVAEQYDPSLTSDVLIGQAKLAFDEKNYQKAESFLLRAQRPELAVKLYKDNGMWPDAFRVCKEYLPNRVDQLREEFESSGSAQKQSLVGVDATGLLEQATRWEASGEYAKSVDAYLKIMPSNNIDKDSALKCWMKAFDLSQKFLSEERTQYVAQTIGPRLIQQNRPNQAAELFLKAELIKECIDAFIIAEDWKKAKKVAEQLDPSLIQYVEDNYIKSKKSQGDYSDLGLQALDLYANEGKWEECLKLAEKQNQDVLNKYVAKYAATLIQKGRSDLALDLYTKYGAPAISQYFNNFKQIAYDVLKLDSLNSREYYNEWSKLREILLTLNQNLSKSSEKDGPDHKHFQKLLLIAHYNTMRCSCIGNDQLDTIAAKLSIALLRHADLIPADKAFYEAGVMCQKVKWDNMAFVFLNRYIDLADAIDDRNNEIMDNPYLAETDIPFEINLPENKYLSDDKHEEIKTWVIKVSMDRKIEPSLNTDERGFYEASLISPDSDKKYLPCVITGYPVLEKKLEFKNNLATNVEDWNKYLMTSRMSKTDEMLDCVKFLGKWCDTNPNPIDERQILINKFLNQDLEVLNLDPNGKISHLKLSDVLSKNFVGFYFDAKWCLPGEEFLKILKKVYNETKLKGVNFEIVHVSYDTDQQTNRNYYCTNHSNWLLWPFQKNITDELARFLSVKYLPCLIVISSNFKLITSTGRKEINDKGFDAVNYWDYVNKQANRKSVKFEDQAFI</sequence>
<evidence type="ECO:0000313" key="17">
    <source>
        <dbReference type="Proteomes" id="UP000663879"/>
    </source>
</evidence>
<evidence type="ECO:0000259" key="15">
    <source>
        <dbReference type="Pfam" id="PF24762"/>
    </source>
</evidence>
<dbReference type="PANTHER" id="PTHR15722">
    <property type="entry name" value="IFT140/172-RELATED"/>
    <property type="match status" value="1"/>
</dbReference>
<dbReference type="Gene3D" id="2.130.10.10">
    <property type="entry name" value="YVTN repeat-like/Quinoprotein amine dehydrogenase"/>
    <property type="match status" value="2"/>
</dbReference>
<keyword evidence="17" id="KW-1185">Reference proteome</keyword>
<dbReference type="Pfam" id="PF24762">
    <property type="entry name" value="TPR_IF140-IFT172"/>
    <property type="match status" value="1"/>
</dbReference>
<dbReference type="InterPro" id="IPR036249">
    <property type="entry name" value="Thioredoxin-like_sf"/>
</dbReference>
<comment type="similarity">
    <text evidence="10">Belongs to the IFT172 family.</text>
</comment>
<feature type="domain" description="IF140/IFT172/WDR19 TPR" evidence="15">
    <location>
        <begin position="962"/>
        <end position="1216"/>
    </location>
</feature>
<dbReference type="FunFam" id="1.25.40.470:FF:000012">
    <property type="entry name" value="intraflagellar transport protein 172 homolog"/>
    <property type="match status" value="1"/>
</dbReference>
<dbReference type="SUPFAM" id="SSF48371">
    <property type="entry name" value="ARM repeat"/>
    <property type="match status" value="1"/>
</dbReference>
<dbReference type="InterPro" id="IPR011990">
    <property type="entry name" value="TPR-like_helical_dom_sf"/>
</dbReference>
<evidence type="ECO:0000259" key="14">
    <source>
        <dbReference type="Pfam" id="PF23387"/>
    </source>
</evidence>
<keyword evidence="8" id="KW-0969">Cilium</keyword>
<dbReference type="GO" id="GO:0030992">
    <property type="term" value="C:intraciliary transport particle B"/>
    <property type="evidence" value="ECO:0007669"/>
    <property type="project" value="TreeGrafter"/>
</dbReference>
<dbReference type="SUPFAM" id="SSF50978">
    <property type="entry name" value="WD40 repeat-like"/>
    <property type="match status" value="1"/>
</dbReference>
<dbReference type="PANTHER" id="PTHR15722:SF2">
    <property type="entry name" value="INTRAFLAGELLAR TRANSPORT PROTEIN 172 HOMOLOG"/>
    <property type="match status" value="1"/>
</dbReference>
<dbReference type="InterPro" id="IPR036322">
    <property type="entry name" value="WD40_repeat_dom_sf"/>
</dbReference>
<dbReference type="SUPFAM" id="SSF52833">
    <property type="entry name" value="Thioredoxin-like"/>
    <property type="match status" value="1"/>
</dbReference>
<feature type="domain" description="IFT80/172/WDR35 TPR" evidence="14">
    <location>
        <begin position="628"/>
        <end position="753"/>
    </location>
</feature>
<name>A0A813N794_9BILA</name>
<comment type="subcellular location">
    <subcellularLocation>
        <location evidence="1">Cell projection</location>
        <location evidence="1">Cilium</location>
    </subcellularLocation>
</comment>
<dbReference type="SMART" id="SM00320">
    <property type="entry name" value="WD40"/>
    <property type="match status" value="7"/>
</dbReference>
<feature type="domain" description="Thioredoxin-like fold" evidence="13">
    <location>
        <begin position="1785"/>
        <end position="1874"/>
    </location>
</feature>
<organism evidence="16 17">
    <name type="scientific">Brachionus calyciflorus</name>
    <dbReference type="NCBI Taxonomy" id="104777"/>
    <lineage>
        <taxon>Eukaryota</taxon>
        <taxon>Metazoa</taxon>
        <taxon>Spiralia</taxon>
        <taxon>Gnathifera</taxon>
        <taxon>Rotifera</taxon>
        <taxon>Eurotatoria</taxon>
        <taxon>Monogononta</taxon>
        <taxon>Pseudotrocha</taxon>
        <taxon>Ploima</taxon>
        <taxon>Brachionidae</taxon>
        <taxon>Brachionus</taxon>
    </lineage>
</organism>
<keyword evidence="5" id="KW-0677">Repeat</keyword>
<evidence type="ECO:0000256" key="11">
    <source>
        <dbReference type="ARBA" id="ARBA00073483"/>
    </source>
</evidence>
<proteinExistence type="inferred from homology"/>
<dbReference type="Pfam" id="PF13905">
    <property type="entry name" value="Thioredoxin_8"/>
    <property type="match status" value="1"/>
</dbReference>
<dbReference type="InterPro" id="IPR013979">
    <property type="entry name" value="TIF_beta_prop-like"/>
</dbReference>
<evidence type="ECO:0000256" key="6">
    <source>
        <dbReference type="ARBA" id="ARBA00022803"/>
    </source>
</evidence>
<evidence type="ECO:0000256" key="1">
    <source>
        <dbReference type="ARBA" id="ARBA00004138"/>
    </source>
</evidence>
<dbReference type="GO" id="GO:0003743">
    <property type="term" value="F:translation initiation factor activity"/>
    <property type="evidence" value="ECO:0007669"/>
    <property type="project" value="UniProtKB-KW"/>
</dbReference>
<evidence type="ECO:0000256" key="9">
    <source>
        <dbReference type="ARBA" id="ARBA00023273"/>
    </source>
</evidence>
<dbReference type="InterPro" id="IPR016024">
    <property type="entry name" value="ARM-type_fold"/>
</dbReference>
<dbReference type="FunFam" id="1.25.40.470:FF:000013">
    <property type="entry name" value="intraflagellar transport protein 172 homolog"/>
    <property type="match status" value="1"/>
</dbReference>
<evidence type="ECO:0000256" key="10">
    <source>
        <dbReference type="ARBA" id="ARBA00038130"/>
    </source>
</evidence>
<gene>
    <name evidence="16" type="ORF">OXX778_LOCUS2866</name>
</gene>
<dbReference type="SUPFAM" id="SSF69322">
    <property type="entry name" value="Tricorn protease domain 2"/>
    <property type="match status" value="1"/>
</dbReference>
<dbReference type="GO" id="GO:0005930">
    <property type="term" value="C:axoneme"/>
    <property type="evidence" value="ECO:0007669"/>
    <property type="project" value="TreeGrafter"/>
</dbReference>
<keyword evidence="7" id="KW-0648">Protein biosynthesis</keyword>
<evidence type="ECO:0000256" key="8">
    <source>
        <dbReference type="ARBA" id="ARBA00023069"/>
    </source>
</evidence>
<dbReference type="InterPro" id="IPR012336">
    <property type="entry name" value="Thioredoxin-like_fold"/>
</dbReference>
<dbReference type="Proteomes" id="UP000663879">
    <property type="component" value="Unassembled WGS sequence"/>
</dbReference>
<dbReference type="InterPro" id="IPR056157">
    <property type="entry name" value="TPR_IFT80_172_dom"/>
</dbReference>
<evidence type="ECO:0000256" key="2">
    <source>
        <dbReference type="ARBA" id="ARBA00022473"/>
    </source>
</evidence>
<dbReference type="GO" id="GO:0036064">
    <property type="term" value="C:ciliary basal body"/>
    <property type="evidence" value="ECO:0007669"/>
    <property type="project" value="TreeGrafter"/>
</dbReference>
<dbReference type="Gene3D" id="3.40.30.10">
    <property type="entry name" value="Glutaredoxin"/>
    <property type="match status" value="1"/>
</dbReference>
<dbReference type="OrthoDB" id="2186662at2759"/>
<evidence type="ECO:0000256" key="7">
    <source>
        <dbReference type="ARBA" id="ARBA00022917"/>
    </source>
</evidence>
<dbReference type="InterPro" id="IPR001680">
    <property type="entry name" value="WD40_rpt"/>
</dbReference>
<evidence type="ECO:0000259" key="13">
    <source>
        <dbReference type="Pfam" id="PF13905"/>
    </source>
</evidence>
<dbReference type="FunFam" id="1.25.40.470:FF:000008">
    <property type="entry name" value="Intraflagellar transport protein 172 homolog"/>
    <property type="match status" value="1"/>
</dbReference>
<evidence type="ECO:0000313" key="16">
    <source>
        <dbReference type="EMBL" id="CAF0731428.1"/>
    </source>
</evidence>
<keyword evidence="9" id="KW-0966">Cell projection</keyword>
<keyword evidence="6" id="KW-0802">TPR repeat</keyword>
<reference evidence="16" key="1">
    <citation type="submission" date="2021-02" db="EMBL/GenBank/DDBJ databases">
        <authorList>
            <person name="Nowell W R."/>
        </authorList>
    </citation>
    <scope>NUCLEOTIDE SEQUENCE</scope>
    <source>
        <strain evidence="16">Ploen Becks lab</strain>
    </source>
</reference>
<keyword evidence="2" id="KW-0217">Developmental protein</keyword>
<accession>A0A813N794</accession>
<dbReference type="EMBL" id="CAJNOC010000238">
    <property type="protein sequence ID" value="CAF0731428.1"/>
    <property type="molecule type" value="Genomic_DNA"/>
</dbReference>
<dbReference type="Pfam" id="PF23387">
    <property type="entry name" value="TPR_IFT80_172"/>
    <property type="match status" value="1"/>
</dbReference>
<dbReference type="Gene3D" id="1.25.40.470">
    <property type="match status" value="3"/>
</dbReference>
<evidence type="ECO:0000256" key="5">
    <source>
        <dbReference type="ARBA" id="ARBA00022737"/>
    </source>
</evidence>
<dbReference type="Pfam" id="PF08662">
    <property type="entry name" value="eIF2A"/>
    <property type="match status" value="1"/>
</dbReference>